<dbReference type="EMBL" id="JAANQT010002337">
    <property type="protein sequence ID" value="KAG1302644.1"/>
    <property type="molecule type" value="Genomic_DNA"/>
</dbReference>
<accession>A0A9P6X114</accession>
<organism evidence="2 3">
    <name type="scientific">Rhizopus oryzae</name>
    <name type="common">Mucormycosis agent</name>
    <name type="synonym">Rhizopus arrhizus var. delemar</name>
    <dbReference type="NCBI Taxonomy" id="64495"/>
    <lineage>
        <taxon>Eukaryota</taxon>
        <taxon>Fungi</taxon>
        <taxon>Fungi incertae sedis</taxon>
        <taxon>Mucoromycota</taxon>
        <taxon>Mucoromycotina</taxon>
        <taxon>Mucoromycetes</taxon>
        <taxon>Mucorales</taxon>
        <taxon>Mucorineae</taxon>
        <taxon>Rhizopodaceae</taxon>
        <taxon>Rhizopus</taxon>
    </lineage>
</organism>
<evidence type="ECO:0000256" key="1">
    <source>
        <dbReference type="SAM" id="MobiDB-lite"/>
    </source>
</evidence>
<feature type="compositionally biased region" description="Low complexity" evidence="1">
    <location>
        <begin position="281"/>
        <end position="300"/>
    </location>
</feature>
<gene>
    <name evidence="2" type="ORF">G6F64_010754</name>
</gene>
<feature type="compositionally biased region" description="Basic and acidic residues" evidence="1">
    <location>
        <begin position="174"/>
        <end position="186"/>
    </location>
</feature>
<feature type="compositionally biased region" description="Basic and acidic residues" evidence="1">
    <location>
        <begin position="199"/>
        <end position="213"/>
    </location>
</feature>
<protein>
    <submittedName>
        <fullName evidence="2">Uncharacterized protein</fullName>
    </submittedName>
</protein>
<feature type="region of interest" description="Disordered" evidence="1">
    <location>
        <begin position="116"/>
        <end position="310"/>
    </location>
</feature>
<feature type="compositionally biased region" description="Polar residues" evidence="1">
    <location>
        <begin position="1"/>
        <end position="21"/>
    </location>
</feature>
<reference evidence="2" key="1">
    <citation type="journal article" date="2020" name="Microb. Genom.">
        <title>Genetic diversity of clinical and environmental Mucorales isolates obtained from an investigation of mucormycosis cases among solid organ transplant recipients.</title>
        <authorList>
            <person name="Nguyen M.H."/>
            <person name="Kaul D."/>
            <person name="Muto C."/>
            <person name="Cheng S.J."/>
            <person name="Richter R.A."/>
            <person name="Bruno V.M."/>
            <person name="Liu G."/>
            <person name="Beyhan S."/>
            <person name="Sundermann A.J."/>
            <person name="Mounaud S."/>
            <person name="Pasculle A.W."/>
            <person name="Nierman W.C."/>
            <person name="Driscoll E."/>
            <person name="Cumbie R."/>
            <person name="Clancy C.J."/>
            <person name="Dupont C.L."/>
        </authorList>
    </citation>
    <scope>NUCLEOTIDE SEQUENCE</scope>
    <source>
        <strain evidence="2">GL11</strain>
    </source>
</reference>
<sequence length="310" mass="34623">MTNQSHSNSLSPHSKQPTSAFQWPIPPSSQPGGSSEISIKEILDRYSDDPELLKCILAAKSEEDKKKAARDTLKAYEARIQLRQMDLELVREQSKPRTAAPPYVYGLAPVQQQVLARFNYPQQPPQSQQRQQQQQQQQQQQLSEQTQHRPPPSPAIPYPHSAHPLCPPSSSADYRLKTSSIEERSSLKRNRSSISNDTEQDKLSHDKVMEALKAKIQRSSNPQSPLSAPKDTKKKKQMPRPAMKVDIVNQSPSSSSPRSAKPILPPIDTSLGRINQSLDESNSTGNDSTDSSKRPSPVQPRRSRSLTPSM</sequence>
<evidence type="ECO:0000313" key="2">
    <source>
        <dbReference type="EMBL" id="KAG1302644.1"/>
    </source>
</evidence>
<feature type="compositionally biased region" description="Low complexity" evidence="1">
    <location>
        <begin position="125"/>
        <end position="141"/>
    </location>
</feature>
<feature type="region of interest" description="Disordered" evidence="1">
    <location>
        <begin position="1"/>
        <end position="38"/>
    </location>
</feature>
<proteinExistence type="predicted"/>
<feature type="compositionally biased region" description="Polar residues" evidence="1">
    <location>
        <begin position="217"/>
        <end position="226"/>
    </location>
</feature>
<dbReference type="OrthoDB" id="2272836at2759"/>
<keyword evidence="3" id="KW-1185">Reference proteome</keyword>
<name>A0A9P6X114_RHIOR</name>
<evidence type="ECO:0000313" key="3">
    <source>
        <dbReference type="Proteomes" id="UP000716291"/>
    </source>
</evidence>
<dbReference type="Proteomes" id="UP000716291">
    <property type="component" value="Unassembled WGS sequence"/>
</dbReference>
<comment type="caution">
    <text evidence="2">The sequence shown here is derived from an EMBL/GenBank/DDBJ whole genome shotgun (WGS) entry which is preliminary data.</text>
</comment>
<dbReference type="AlphaFoldDB" id="A0A9P6X114"/>